<name>A0A915L9W8_ROMCU</name>
<keyword evidence="1" id="KW-1185">Reference proteome</keyword>
<evidence type="ECO:0000313" key="2">
    <source>
        <dbReference type="WBParaSite" id="nRc.2.0.1.t47854-RA"/>
    </source>
</evidence>
<accession>A0A915L9W8</accession>
<organism evidence="1 2">
    <name type="scientific">Romanomermis culicivorax</name>
    <name type="common">Nematode worm</name>
    <dbReference type="NCBI Taxonomy" id="13658"/>
    <lineage>
        <taxon>Eukaryota</taxon>
        <taxon>Metazoa</taxon>
        <taxon>Ecdysozoa</taxon>
        <taxon>Nematoda</taxon>
        <taxon>Enoplea</taxon>
        <taxon>Dorylaimia</taxon>
        <taxon>Mermithida</taxon>
        <taxon>Mermithoidea</taxon>
        <taxon>Mermithidae</taxon>
        <taxon>Romanomermis</taxon>
    </lineage>
</organism>
<proteinExistence type="predicted"/>
<dbReference type="AlphaFoldDB" id="A0A915L9W8"/>
<evidence type="ECO:0000313" key="1">
    <source>
        <dbReference type="Proteomes" id="UP000887565"/>
    </source>
</evidence>
<dbReference type="WBParaSite" id="nRc.2.0.1.t47854-RA">
    <property type="protein sequence ID" value="nRc.2.0.1.t47854-RA"/>
    <property type="gene ID" value="nRc.2.0.1.g47854"/>
</dbReference>
<sequence length="76" mass="9055">MKYRRVRDRQRGGVRGQLYFAVQCHTARTYSSYLSCAVRRCATPYDTYHHDLSIDTKIHALEPACFQRSQLEWISW</sequence>
<dbReference type="Proteomes" id="UP000887565">
    <property type="component" value="Unplaced"/>
</dbReference>
<reference evidence="2" key="1">
    <citation type="submission" date="2022-11" db="UniProtKB">
        <authorList>
            <consortium name="WormBaseParasite"/>
        </authorList>
    </citation>
    <scope>IDENTIFICATION</scope>
</reference>
<protein>
    <submittedName>
        <fullName evidence="2">Uncharacterized protein</fullName>
    </submittedName>
</protein>